<feature type="chain" id="PRO_5020838623" description="Secretion system C-terminal sorting domain-containing protein" evidence="2">
    <location>
        <begin position="21"/>
        <end position="253"/>
    </location>
</feature>
<organism evidence="3 4">
    <name type="scientific">Flavobacterium sangjuense</name>
    <dbReference type="NCBI Taxonomy" id="2518177"/>
    <lineage>
        <taxon>Bacteria</taxon>
        <taxon>Pseudomonadati</taxon>
        <taxon>Bacteroidota</taxon>
        <taxon>Flavobacteriia</taxon>
        <taxon>Flavobacteriales</taxon>
        <taxon>Flavobacteriaceae</taxon>
        <taxon>Flavobacterium</taxon>
    </lineage>
</organism>
<name>A0A4P7PSB6_9FLAO</name>
<dbReference type="OrthoDB" id="1425128at2"/>
<keyword evidence="1 2" id="KW-0732">Signal</keyword>
<evidence type="ECO:0000256" key="1">
    <source>
        <dbReference type="ARBA" id="ARBA00022729"/>
    </source>
</evidence>
<evidence type="ECO:0008006" key="5">
    <source>
        <dbReference type="Google" id="ProtNLM"/>
    </source>
</evidence>
<dbReference type="InterPro" id="IPR026444">
    <property type="entry name" value="Secre_tail"/>
</dbReference>
<dbReference type="RefSeq" id="WP_136151659.1">
    <property type="nucleotide sequence ID" value="NZ_CP038810.1"/>
</dbReference>
<dbReference type="KEGG" id="fsn:GS03_01217"/>
<dbReference type="EMBL" id="CP038810">
    <property type="protein sequence ID" value="QBZ97719.1"/>
    <property type="molecule type" value="Genomic_DNA"/>
</dbReference>
<dbReference type="Proteomes" id="UP000296862">
    <property type="component" value="Chromosome"/>
</dbReference>
<sequence length="253" mass="27143">MKKRLLLILPMLLFTLVSNAQDHVWDFGNDTTNWPVNPGYNSSSPATTTIDGLTLISGGSAIGAISAASNTAFSDGFTNVNMMTVQVATGAPLPTKRGLSFPVDGPCTVKLWVYTSSTNRRASISDGTTELAFYLSASPSPYKTILTAYYTGGPGTIYVYTNNTMNFAKLSVQTGLGIDDIKADALPVFYTNDNQVFVSNVKSNTTVSIYSITGALVKTIKTSNDTSFELRTGLWIAKVKSEEGEKTVKLVVK</sequence>
<dbReference type="NCBIfam" id="TIGR04183">
    <property type="entry name" value="Por_Secre_tail"/>
    <property type="match status" value="1"/>
</dbReference>
<dbReference type="AlphaFoldDB" id="A0A4P7PSB6"/>
<evidence type="ECO:0000256" key="2">
    <source>
        <dbReference type="SAM" id="SignalP"/>
    </source>
</evidence>
<protein>
    <recommendedName>
        <fullName evidence="5">Secretion system C-terminal sorting domain-containing protein</fullName>
    </recommendedName>
</protein>
<dbReference type="SUPFAM" id="SSF50960">
    <property type="entry name" value="TolB, C-terminal domain"/>
    <property type="match status" value="1"/>
</dbReference>
<accession>A0A4P7PSB6</accession>
<evidence type="ECO:0000313" key="4">
    <source>
        <dbReference type="Proteomes" id="UP000296862"/>
    </source>
</evidence>
<evidence type="ECO:0000313" key="3">
    <source>
        <dbReference type="EMBL" id="QBZ97719.1"/>
    </source>
</evidence>
<feature type="signal peptide" evidence="2">
    <location>
        <begin position="1"/>
        <end position="20"/>
    </location>
</feature>
<reference evidence="3 4" key="1">
    <citation type="submission" date="2019-04" db="EMBL/GenBank/DDBJ databases">
        <title>Flavobacterium sp. GS03.</title>
        <authorList>
            <person name="Kim H."/>
        </authorList>
    </citation>
    <scope>NUCLEOTIDE SEQUENCE [LARGE SCALE GENOMIC DNA]</scope>
    <source>
        <strain evidence="3 4">GS03</strain>
    </source>
</reference>
<keyword evidence="4" id="KW-1185">Reference proteome</keyword>
<gene>
    <name evidence="3" type="ORF">GS03_01217</name>
</gene>
<proteinExistence type="predicted"/>